<protein>
    <submittedName>
        <fullName evidence="6">Secreted protein</fullName>
    </submittedName>
</protein>
<dbReference type="Proteomes" id="UP000002785">
    <property type="component" value="Chromosome"/>
</dbReference>
<dbReference type="GO" id="GO:0004553">
    <property type="term" value="F:hydrolase activity, hydrolyzing O-glycosyl compounds"/>
    <property type="evidence" value="ECO:0007669"/>
    <property type="project" value="InterPro"/>
</dbReference>
<feature type="active site" description="Nucleophile" evidence="3">
    <location>
        <position position="287"/>
    </location>
</feature>
<dbReference type="HOGENOM" id="CLU_038365_0_0_11"/>
<evidence type="ECO:0000259" key="5">
    <source>
        <dbReference type="PROSITE" id="PS51764"/>
    </source>
</evidence>
<comment type="similarity">
    <text evidence="3">Belongs to the glycosyl hydrolase 26 family.</text>
</comment>
<dbReference type="Gene3D" id="3.20.20.80">
    <property type="entry name" value="Glycosidases"/>
    <property type="match status" value="1"/>
</dbReference>
<evidence type="ECO:0000313" key="7">
    <source>
        <dbReference type="Proteomes" id="UP000002785"/>
    </source>
</evidence>
<reference evidence="6" key="1">
    <citation type="submission" date="2009-10" db="EMBL/GenBank/DDBJ databases">
        <title>The genome sequence of Streptomyces sviceus strain ATCC 29083.</title>
        <authorList>
            <consortium name="The Broad Institute Genome Sequencing Platform"/>
            <consortium name="Broad Institute Microbial Sequencing Center"/>
            <person name="Fischbach M."/>
            <person name="Godfrey P."/>
            <person name="Ward D."/>
            <person name="Young S."/>
            <person name="Zeng Q."/>
            <person name="Koehrsen M."/>
            <person name="Alvarado L."/>
            <person name="Berlin A.M."/>
            <person name="Bochicchio J."/>
            <person name="Borenstein D."/>
            <person name="Chapman S.B."/>
            <person name="Chen Z."/>
            <person name="Engels R."/>
            <person name="Freedman E."/>
            <person name="Gellesch M."/>
            <person name="Goldberg J."/>
            <person name="Griggs A."/>
            <person name="Gujja S."/>
            <person name="Heilman E.R."/>
            <person name="Heiman D.I."/>
            <person name="Hepburn T.A."/>
            <person name="Howarth C."/>
            <person name="Jen D."/>
            <person name="Larson L."/>
            <person name="Lewis B."/>
            <person name="Mehta T."/>
            <person name="Park D."/>
            <person name="Pearson M."/>
            <person name="Richards J."/>
            <person name="Roberts A."/>
            <person name="Saif S."/>
            <person name="Shea T.D."/>
            <person name="Shenoy N."/>
            <person name="Sisk P."/>
            <person name="Stolte C."/>
            <person name="Sykes S.N."/>
            <person name="Thomson T."/>
            <person name="Walk T."/>
            <person name="White J."/>
            <person name="Yandava C."/>
            <person name="Straight P."/>
            <person name="Clardy J."/>
            <person name="Hung D."/>
            <person name="Kolter R."/>
            <person name="Mekalanos J."/>
            <person name="Walker S."/>
            <person name="Walsh C.T."/>
            <person name="Wieland-Brown L.C."/>
            <person name="Haas B."/>
            <person name="Nusbaum C."/>
            <person name="Birren B."/>
        </authorList>
    </citation>
    <scope>NUCLEOTIDE SEQUENCE [LARGE SCALE GENOMIC DNA]</scope>
    <source>
        <strain evidence="6">ATCC 29083</strain>
    </source>
</reference>
<feature type="region of interest" description="Disordered" evidence="4">
    <location>
        <begin position="1"/>
        <end position="21"/>
    </location>
</feature>
<dbReference type="InterPro" id="IPR022790">
    <property type="entry name" value="GH26_dom"/>
</dbReference>
<dbReference type="eggNOG" id="COG4124">
    <property type="taxonomic scope" value="Bacteria"/>
</dbReference>
<keyword evidence="7" id="KW-1185">Reference proteome</keyword>
<dbReference type="InterPro" id="IPR017853">
    <property type="entry name" value="GH"/>
</dbReference>
<feature type="active site" description="Proton donor" evidence="3">
    <location>
        <position position="182"/>
    </location>
</feature>
<proteinExistence type="inferred from homology"/>
<keyword evidence="2 3" id="KW-0326">Glycosidase</keyword>
<keyword evidence="1 3" id="KW-0378">Hydrolase</keyword>
<dbReference type="AlphaFoldDB" id="B5HTI7"/>
<sequence>MSEPVRQRSRAPQSPGTPLRTGRTAALMNLSRRGPLALAAVLLLLASACTARAPEPAAVSAYGAYVGYDPADVGRLDALGAWLGGPAPRVGHVYLPGDRWSNIEGAPDYLGAWAAWRRADPRRMFVLNVPMLEHTEAHLPDSTVREELRRGADGDYDGHFRALARRLGALGVPDTIVVLGWEMNGTTYTHRCGPDPAAWKAYWTRIVRAMRSVPGQRLRFEFTPSRGRDAIPWPRCYPGDGVVDIIGMDAYDAPRGLRFSDQVTEPYGLRAHVRFARAHRKPFSYQEWGLYENGDDPAYVRGMLTWFARQRPLYQAITDYCPHGVWGCRAHPRSAAVYRSLLR</sequence>
<feature type="domain" description="GH26" evidence="5">
    <location>
        <begin position="33"/>
        <end position="340"/>
    </location>
</feature>
<organism evidence="6 7">
    <name type="scientific">Streptomyces sviceus (strain ATCC 29083 / DSM 924 / JCM 4929 / NBRC 13980 / NCIMB 11184 / NRRL 5439 / UC 5370)</name>
    <dbReference type="NCBI Taxonomy" id="463191"/>
    <lineage>
        <taxon>Bacteria</taxon>
        <taxon>Bacillati</taxon>
        <taxon>Actinomycetota</taxon>
        <taxon>Actinomycetes</taxon>
        <taxon>Kitasatosporales</taxon>
        <taxon>Streptomycetaceae</taxon>
        <taxon>Streptomyces</taxon>
    </lineage>
</organism>
<dbReference type="SUPFAM" id="SSF51445">
    <property type="entry name" value="(Trans)glycosidases"/>
    <property type="match status" value="1"/>
</dbReference>
<evidence type="ECO:0000313" key="6">
    <source>
        <dbReference type="EMBL" id="EDY56301.2"/>
    </source>
</evidence>
<evidence type="ECO:0000256" key="3">
    <source>
        <dbReference type="PROSITE-ProRule" id="PRU01100"/>
    </source>
</evidence>
<dbReference type="PROSITE" id="PS51764">
    <property type="entry name" value="GH26"/>
    <property type="match status" value="1"/>
</dbReference>
<accession>B5HTI7</accession>
<evidence type="ECO:0000256" key="1">
    <source>
        <dbReference type="ARBA" id="ARBA00022801"/>
    </source>
</evidence>
<evidence type="ECO:0000256" key="4">
    <source>
        <dbReference type="SAM" id="MobiDB-lite"/>
    </source>
</evidence>
<evidence type="ECO:0000256" key="2">
    <source>
        <dbReference type="ARBA" id="ARBA00023295"/>
    </source>
</evidence>
<name>B5HTI7_STRX2</name>
<gene>
    <name evidence="6" type="ORF">SSEG_02717</name>
</gene>
<dbReference type="EMBL" id="CM000951">
    <property type="protein sequence ID" value="EDY56301.2"/>
    <property type="molecule type" value="Genomic_DNA"/>
</dbReference>